<accession>A0AAE1D8R7</accession>
<evidence type="ECO:0000313" key="2">
    <source>
        <dbReference type="Proteomes" id="UP001283361"/>
    </source>
</evidence>
<dbReference type="Proteomes" id="UP001283361">
    <property type="component" value="Unassembled WGS sequence"/>
</dbReference>
<keyword evidence="2" id="KW-1185">Reference proteome</keyword>
<dbReference type="EMBL" id="JAWDGP010004860">
    <property type="protein sequence ID" value="KAK3761669.1"/>
    <property type="molecule type" value="Genomic_DNA"/>
</dbReference>
<name>A0AAE1D8R7_9GAST</name>
<proteinExistence type="predicted"/>
<comment type="caution">
    <text evidence="1">The sequence shown here is derived from an EMBL/GenBank/DDBJ whole genome shotgun (WGS) entry which is preliminary data.</text>
</comment>
<evidence type="ECO:0000313" key="1">
    <source>
        <dbReference type="EMBL" id="KAK3761669.1"/>
    </source>
</evidence>
<organism evidence="1 2">
    <name type="scientific">Elysia crispata</name>
    <name type="common">lettuce slug</name>
    <dbReference type="NCBI Taxonomy" id="231223"/>
    <lineage>
        <taxon>Eukaryota</taxon>
        <taxon>Metazoa</taxon>
        <taxon>Spiralia</taxon>
        <taxon>Lophotrochozoa</taxon>
        <taxon>Mollusca</taxon>
        <taxon>Gastropoda</taxon>
        <taxon>Heterobranchia</taxon>
        <taxon>Euthyneura</taxon>
        <taxon>Panpulmonata</taxon>
        <taxon>Sacoglossa</taxon>
        <taxon>Placobranchoidea</taxon>
        <taxon>Plakobranchidae</taxon>
        <taxon>Elysia</taxon>
    </lineage>
</organism>
<sequence length="121" mass="13952">MWMWLMLEKLCKQWEDHVLYTRERRIWVESRFCSNTVESGTHLDGTRSAGLLVPQLAARIWSAMSDTMRKALQTIGKTVVRLLTTCVVPDNLQTITAHDIEQNRSARICNSVSEERLALMC</sequence>
<protein>
    <submittedName>
        <fullName evidence="1">Uncharacterized protein</fullName>
    </submittedName>
</protein>
<gene>
    <name evidence="1" type="ORF">RRG08_048063</name>
</gene>
<reference evidence="1" key="1">
    <citation type="journal article" date="2023" name="G3 (Bethesda)">
        <title>A reference genome for the long-term kleptoplast-retaining sea slug Elysia crispata morphotype clarki.</title>
        <authorList>
            <person name="Eastman K.E."/>
            <person name="Pendleton A.L."/>
            <person name="Shaikh M.A."/>
            <person name="Suttiyut T."/>
            <person name="Ogas R."/>
            <person name="Tomko P."/>
            <person name="Gavelis G."/>
            <person name="Widhalm J.R."/>
            <person name="Wisecaver J.H."/>
        </authorList>
    </citation>
    <scope>NUCLEOTIDE SEQUENCE</scope>
    <source>
        <strain evidence="1">ECLA1</strain>
    </source>
</reference>
<dbReference type="AlphaFoldDB" id="A0AAE1D8R7"/>